<accession>A0A3D9FFG8</accession>
<keyword evidence="5" id="KW-1185">Reference proteome</keyword>
<dbReference type="PANTHER" id="PTHR36842">
    <property type="entry name" value="PROTEIN TOLB HOMOLOG"/>
    <property type="match status" value="1"/>
</dbReference>
<name>A0A3D9FFG8_9SPHN</name>
<dbReference type="Gene3D" id="2.120.10.30">
    <property type="entry name" value="TolB, C-terminal domain"/>
    <property type="match status" value="3"/>
</dbReference>
<organism evidence="4 5">
    <name type="scientific">Parasphingopyxis lamellibrachiae</name>
    <dbReference type="NCBI Taxonomy" id="680125"/>
    <lineage>
        <taxon>Bacteria</taxon>
        <taxon>Pseudomonadati</taxon>
        <taxon>Pseudomonadota</taxon>
        <taxon>Alphaproteobacteria</taxon>
        <taxon>Sphingomonadales</taxon>
        <taxon>Sphingomonadaceae</taxon>
        <taxon>Parasphingopyxis</taxon>
    </lineage>
</organism>
<dbReference type="SUPFAM" id="SSF82171">
    <property type="entry name" value="DPP6 N-terminal domain-like"/>
    <property type="match status" value="2"/>
</dbReference>
<keyword evidence="4" id="KW-0378">Hydrolase</keyword>
<dbReference type="Gene3D" id="1.20.58.520">
    <property type="entry name" value="Amidohydrolase"/>
    <property type="match status" value="1"/>
</dbReference>
<dbReference type="Gene3D" id="2.30.40.10">
    <property type="entry name" value="Urease, subunit C, domain 1"/>
    <property type="match status" value="1"/>
</dbReference>
<dbReference type="InterPro" id="IPR011059">
    <property type="entry name" value="Metal-dep_hydrolase_composite"/>
</dbReference>
<dbReference type="Pfam" id="PF26549">
    <property type="entry name" value="Tricorn_N"/>
    <property type="match status" value="1"/>
</dbReference>
<reference evidence="4 5" key="1">
    <citation type="submission" date="2018-07" db="EMBL/GenBank/DDBJ databases">
        <title>Genomic Encyclopedia of Type Strains, Phase IV (KMG-IV): sequencing the most valuable type-strain genomes for metagenomic binning, comparative biology and taxonomic classification.</title>
        <authorList>
            <person name="Goeker M."/>
        </authorList>
    </citation>
    <scope>NUCLEOTIDE SEQUENCE [LARGE SCALE GENOMIC DNA]</scope>
    <source>
        <strain evidence="4 5">DSM 26725</strain>
    </source>
</reference>
<dbReference type="InterPro" id="IPR011659">
    <property type="entry name" value="WD40"/>
</dbReference>
<feature type="region of interest" description="Disordered" evidence="2">
    <location>
        <begin position="270"/>
        <end position="289"/>
    </location>
</feature>
<dbReference type="GO" id="GO:0016810">
    <property type="term" value="F:hydrolase activity, acting on carbon-nitrogen (but not peptide) bonds"/>
    <property type="evidence" value="ECO:0007669"/>
    <property type="project" value="InterPro"/>
</dbReference>
<dbReference type="AlphaFoldDB" id="A0A3D9FFG8"/>
<proteinExistence type="inferred from homology"/>
<feature type="domain" description="Amidohydrolase-related" evidence="3">
    <location>
        <begin position="748"/>
        <end position="1080"/>
    </location>
</feature>
<evidence type="ECO:0000313" key="4">
    <source>
        <dbReference type="EMBL" id="RED16564.1"/>
    </source>
</evidence>
<sequence length="1103" mass="120121">MNGFPEPTSNLSYLPLYASYRRNNIFEGNTMSRAILFQFAASALALTLGAPAIAQDAAGEAAEWDVNNPPLPTRQVNIDVAEGTWMNVDVSPDGLTIAFDLLGDIYTMPITGGTATAIATGLAWEAQPRFSPDGTRIAFTSDRGGGDNIWIMNSNGSDMRQLTNESFRLLNQPDWSPDGQYVVARKHFTTQRSLGTGEVWLYHVSGGAGVALVERADEALQKDLGEPVFSPDGSSVYFSRNTTPGNQFIYAQDSNTQLFAIERYDMETGERETVVDGPGSGLNPRPSPDGRYIAFVRRERTQSVLYVKDLRTGEERRVYDQLDRDMQETWSVYGTYPRIDWTPDSQSLVFWAGGEIRRVGVNGGEAQTIPFRVTGTRDVIDPPRPSVEVAPDSFMTRMPRFANVSPDGRQVVFESMGRLYVRNTANGTPRRLTRQTEAFELFPSWSRDGRRITYIRWTDDGLGQVRVMNANGSGDRAVTSEPGHYRRPRFSPDGGTIVFEKGEGGFLTSGDWSERAGIYAVPTAGGAARRVTDTGGNPQFGAGNDRIFLTVNEESKQRLISVDLSGNDRRVHATGDLVTSYEVAPNGRSLAFTENYQAFVVPMLPGAQDMQLKSDATTLPIVRVSGDGASYLSWSNGGDRLNWSLGPTLYSAAASTIFPTSPPAEGQERPAFTPPASGVSLSIPVQAARPDTRVALTGARIVTMQSEDGGIIENGTIVIDGDRIAAVGPASSTAIPVGYQTVDMAGTTIVPGYIDAHSHGPQGTDDIVPQQNWHTIAHLAFGVTTVHNPSTSSSEFFSAAEMQQAGMILAPRLFSTGEIVYGARAPSVYAQIDSLEDARHHVRRLQAQGAHSIKNYNQPRREQRQQVVAAAIEQNIAVVAEGGSLFGMDMALIADGNTTLEHNIPQAVLYEDVLSFFSQTNVGYTPTLVVTYSGLAADPYWRAHTDVWRHPILSRHVPPRQLQSNNVRRTIAPEEDYVDDEAAAGAHALALRGVPVSIGAHGQEEGLAAHWEMWSFVRGGMSPLEALRAATIVPAQSLGFANDIGSLETGKLADLVVLDADPTADIQNSDDIRYVMIGGRMYDPVTMNETITGNRTRQPYFWE</sequence>
<evidence type="ECO:0000259" key="3">
    <source>
        <dbReference type="Pfam" id="PF01979"/>
    </source>
</evidence>
<dbReference type="PANTHER" id="PTHR36842:SF1">
    <property type="entry name" value="PROTEIN TOLB"/>
    <property type="match status" value="1"/>
</dbReference>
<dbReference type="InterPro" id="IPR006680">
    <property type="entry name" value="Amidohydro-rel"/>
</dbReference>
<dbReference type="Proteomes" id="UP000256310">
    <property type="component" value="Unassembled WGS sequence"/>
</dbReference>
<comment type="caution">
    <text evidence="4">The sequence shown here is derived from an EMBL/GenBank/DDBJ whole genome shotgun (WGS) entry which is preliminary data.</text>
</comment>
<feature type="region of interest" description="Disordered" evidence="2">
    <location>
        <begin position="473"/>
        <end position="493"/>
    </location>
</feature>
<evidence type="ECO:0000313" key="5">
    <source>
        <dbReference type="Proteomes" id="UP000256310"/>
    </source>
</evidence>
<evidence type="ECO:0000256" key="2">
    <source>
        <dbReference type="SAM" id="MobiDB-lite"/>
    </source>
</evidence>
<dbReference type="Pfam" id="PF07676">
    <property type="entry name" value="PD40"/>
    <property type="match status" value="4"/>
</dbReference>
<evidence type="ECO:0000256" key="1">
    <source>
        <dbReference type="ARBA" id="ARBA00009820"/>
    </source>
</evidence>
<dbReference type="InterPro" id="IPR011042">
    <property type="entry name" value="6-blade_b-propeller_TolB-like"/>
</dbReference>
<dbReference type="Pfam" id="PF01979">
    <property type="entry name" value="Amidohydro_1"/>
    <property type="match status" value="1"/>
</dbReference>
<dbReference type="Gene3D" id="3.40.50.10910">
    <property type="entry name" value="Amidohydrolase"/>
    <property type="match status" value="1"/>
</dbReference>
<comment type="similarity">
    <text evidence="1">Belongs to the TolB family.</text>
</comment>
<dbReference type="SUPFAM" id="SSF51556">
    <property type="entry name" value="Metallo-dependent hydrolases"/>
    <property type="match status" value="1"/>
</dbReference>
<dbReference type="SUPFAM" id="SSF51338">
    <property type="entry name" value="Composite domain of metallo-dependent hydrolases"/>
    <property type="match status" value="1"/>
</dbReference>
<dbReference type="InterPro" id="IPR032466">
    <property type="entry name" value="Metal_Hydrolase"/>
</dbReference>
<dbReference type="EMBL" id="QRDP01000004">
    <property type="protein sequence ID" value="RED16564.1"/>
    <property type="molecule type" value="Genomic_DNA"/>
</dbReference>
<protein>
    <submittedName>
        <fullName evidence="4">Imidazolonepropionase-like amidohydrolase</fullName>
    </submittedName>
</protein>
<gene>
    <name evidence="4" type="ORF">DFR46_1588</name>
</gene>
<dbReference type="Gene3D" id="3.30.110.90">
    <property type="entry name" value="Amidohydrolase"/>
    <property type="match status" value="1"/>
</dbReference>